<name>A0A7C2Y0G0_9BACT</name>
<dbReference type="PANTHER" id="PTHR30472:SF25">
    <property type="entry name" value="ABC TRANSPORTER PERMEASE PROTEIN MJ0876-RELATED"/>
    <property type="match status" value="1"/>
</dbReference>
<evidence type="ECO:0000256" key="3">
    <source>
        <dbReference type="ARBA" id="ARBA00022448"/>
    </source>
</evidence>
<dbReference type="GO" id="GO:0022857">
    <property type="term" value="F:transmembrane transporter activity"/>
    <property type="evidence" value="ECO:0007669"/>
    <property type="project" value="InterPro"/>
</dbReference>
<dbReference type="Proteomes" id="UP000885986">
    <property type="component" value="Unassembled WGS sequence"/>
</dbReference>
<feature type="transmembrane region" description="Helical" evidence="8">
    <location>
        <begin position="12"/>
        <end position="30"/>
    </location>
</feature>
<dbReference type="InterPro" id="IPR000522">
    <property type="entry name" value="ABC_transptr_permease_BtuC"/>
</dbReference>
<comment type="caution">
    <text evidence="9">The sequence shown here is derived from an EMBL/GenBank/DDBJ whole genome shotgun (WGS) entry which is preliminary data.</text>
</comment>
<feature type="transmembrane region" description="Helical" evidence="8">
    <location>
        <begin position="132"/>
        <end position="156"/>
    </location>
</feature>
<dbReference type="EMBL" id="DSDS01000186">
    <property type="protein sequence ID" value="HET98659.1"/>
    <property type="molecule type" value="Genomic_DNA"/>
</dbReference>
<evidence type="ECO:0000256" key="7">
    <source>
        <dbReference type="ARBA" id="ARBA00023136"/>
    </source>
</evidence>
<evidence type="ECO:0000256" key="1">
    <source>
        <dbReference type="ARBA" id="ARBA00004651"/>
    </source>
</evidence>
<dbReference type="GO" id="GO:0033214">
    <property type="term" value="P:siderophore-iron import into cell"/>
    <property type="evidence" value="ECO:0007669"/>
    <property type="project" value="TreeGrafter"/>
</dbReference>
<evidence type="ECO:0000256" key="2">
    <source>
        <dbReference type="ARBA" id="ARBA00007935"/>
    </source>
</evidence>
<feature type="transmembrane region" description="Helical" evidence="8">
    <location>
        <begin position="163"/>
        <end position="186"/>
    </location>
</feature>
<feature type="transmembrane region" description="Helical" evidence="8">
    <location>
        <begin position="206"/>
        <end position="226"/>
    </location>
</feature>
<keyword evidence="3" id="KW-0813">Transport</keyword>
<dbReference type="InterPro" id="IPR037294">
    <property type="entry name" value="ABC_BtuC-like"/>
</dbReference>
<keyword evidence="4" id="KW-1003">Cell membrane</keyword>
<comment type="similarity">
    <text evidence="2">Belongs to the binding-protein-dependent transport system permease family. FecCD subfamily.</text>
</comment>
<feature type="transmembrane region" description="Helical" evidence="8">
    <location>
        <begin position="100"/>
        <end position="120"/>
    </location>
</feature>
<dbReference type="GO" id="GO:0005886">
    <property type="term" value="C:plasma membrane"/>
    <property type="evidence" value="ECO:0007669"/>
    <property type="project" value="UniProtKB-SubCell"/>
</dbReference>
<feature type="transmembrane region" description="Helical" evidence="8">
    <location>
        <begin position="68"/>
        <end position="88"/>
    </location>
</feature>
<dbReference type="SUPFAM" id="SSF81345">
    <property type="entry name" value="ABC transporter involved in vitamin B12 uptake, BtuC"/>
    <property type="match status" value="1"/>
</dbReference>
<feature type="transmembrane region" description="Helical" evidence="8">
    <location>
        <begin position="292"/>
        <end position="309"/>
    </location>
</feature>
<dbReference type="CDD" id="cd06550">
    <property type="entry name" value="TM_ABC_iron-siderophores_like"/>
    <property type="match status" value="1"/>
</dbReference>
<keyword evidence="5 8" id="KW-0812">Transmembrane</keyword>
<dbReference type="FunFam" id="1.10.3470.10:FF:000001">
    <property type="entry name" value="Vitamin B12 ABC transporter permease BtuC"/>
    <property type="match status" value="1"/>
</dbReference>
<evidence type="ECO:0000256" key="4">
    <source>
        <dbReference type="ARBA" id="ARBA00022475"/>
    </source>
</evidence>
<evidence type="ECO:0000256" key="6">
    <source>
        <dbReference type="ARBA" id="ARBA00022989"/>
    </source>
</evidence>
<reference evidence="9" key="1">
    <citation type="journal article" date="2020" name="mSystems">
        <title>Genome- and Community-Level Interaction Insights into Carbon Utilization and Element Cycling Functions of Hydrothermarchaeota in Hydrothermal Sediment.</title>
        <authorList>
            <person name="Zhou Z."/>
            <person name="Liu Y."/>
            <person name="Xu W."/>
            <person name="Pan J."/>
            <person name="Luo Z.H."/>
            <person name="Li M."/>
        </authorList>
    </citation>
    <scope>NUCLEOTIDE SEQUENCE [LARGE SCALE GENOMIC DNA]</scope>
    <source>
        <strain evidence="9">SpSt-1224</strain>
    </source>
</reference>
<evidence type="ECO:0000256" key="5">
    <source>
        <dbReference type="ARBA" id="ARBA00022692"/>
    </source>
</evidence>
<evidence type="ECO:0000313" key="9">
    <source>
        <dbReference type="EMBL" id="HET98659.1"/>
    </source>
</evidence>
<dbReference type="AlphaFoldDB" id="A0A7C2Y0G0"/>
<keyword evidence="6 8" id="KW-1133">Transmembrane helix</keyword>
<keyword evidence="7 8" id="KW-0472">Membrane</keyword>
<dbReference type="PANTHER" id="PTHR30472">
    <property type="entry name" value="FERRIC ENTEROBACTIN TRANSPORT SYSTEM PERMEASE PROTEIN"/>
    <property type="match status" value="1"/>
</dbReference>
<protein>
    <submittedName>
        <fullName evidence="9">Iron ABC transporter permease</fullName>
    </submittedName>
</protein>
<organism evidence="9">
    <name type="scientific">Desulfurivibrio alkaliphilus</name>
    <dbReference type="NCBI Taxonomy" id="427923"/>
    <lineage>
        <taxon>Bacteria</taxon>
        <taxon>Pseudomonadati</taxon>
        <taxon>Thermodesulfobacteriota</taxon>
        <taxon>Desulfobulbia</taxon>
        <taxon>Desulfobulbales</taxon>
        <taxon>Desulfobulbaceae</taxon>
        <taxon>Desulfurivibrio</taxon>
    </lineage>
</organism>
<proteinExistence type="inferred from homology"/>
<evidence type="ECO:0000256" key="8">
    <source>
        <dbReference type="SAM" id="Phobius"/>
    </source>
</evidence>
<comment type="subcellular location">
    <subcellularLocation>
        <location evidence="1">Cell membrane</location>
        <topology evidence="1">Multi-pass membrane protein</topology>
    </subcellularLocation>
</comment>
<sequence>MGRQYQQLLRQKGLAVLLGGGLALLAFSSLKTGSLPLTWGEIMAVLLDPEADARAAHVIQQIRLSRTVAALLAGGGLGLAGVIMQNVLKNPLASPFTIGVSQGAACGAAFAIIILGAGTIQQDGNTGFLAGSSLVVLSAFGGAILAVGFILVLASLEGVSTEAVILAGVALSAFFGAATMLLQYFADDLQLAASVFWTFGDLGKAGWAENALMAAAFIPPLLYFVAGRWNFNALQWGDEVAASLGIRVKRLRVIAMLLAALTVAVSTSFLGIIGFIGLMAPHLARPLVGNDHRFLIAASVLMGALLLLASDIIARTLLAPVVLPVGIITSFAGAPLFLYLLICRRRN</sequence>
<gene>
    <name evidence="9" type="ORF">ENN98_08270</name>
</gene>
<dbReference type="Gene3D" id="1.10.3470.10">
    <property type="entry name" value="ABC transporter involved in vitamin B12 uptake, BtuC"/>
    <property type="match status" value="1"/>
</dbReference>
<feature type="transmembrane region" description="Helical" evidence="8">
    <location>
        <begin position="253"/>
        <end position="280"/>
    </location>
</feature>
<feature type="transmembrane region" description="Helical" evidence="8">
    <location>
        <begin position="321"/>
        <end position="342"/>
    </location>
</feature>
<accession>A0A7C2Y0G0</accession>
<dbReference type="Pfam" id="PF01032">
    <property type="entry name" value="FecCD"/>
    <property type="match status" value="1"/>
</dbReference>